<feature type="domain" description="Homing endonuclease LAGLIDADG" evidence="1">
    <location>
        <begin position="12"/>
        <end position="102"/>
    </location>
</feature>
<name>A0A6G6A522_ORBOL</name>
<dbReference type="Pfam" id="PF00961">
    <property type="entry name" value="LAGLIDADG_1"/>
    <property type="match status" value="1"/>
</dbReference>
<dbReference type="EMBL" id="MN977366">
    <property type="protein sequence ID" value="QID02912.1"/>
    <property type="molecule type" value="Genomic_DNA"/>
</dbReference>
<geneLocation type="mitochondrion" evidence="2"/>
<gene>
    <name evidence="2" type="primary">orf139</name>
</gene>
<dbReference type="InterPro" id="IPR051289">
    <property type="entry name" value="LAGLIDADG_Endonuclease"/>
</dbReference>
<dbReference type="GO" id="GO:0004519">
    <property type="term" value="F:endonuclease activity"/>
    <property type="evidence" value="ECO:0007669"/>
    <property type="project" value="InterPro"/>
</dbReference>
<dbReference type="InterPro" id="IPR027434">
    <property type="entry name" value="Homing_endonucl"/>
</dbReference>
<organism evidence="2">
    <name type="scientific">Orbilia oligospora</name>
    <name type="common">Nematode-trapping fungus</name>
    <name type="synonym">Arthrobotrys oligospora</name>
    <dbReference type="NCBI Taxonomy" id="2813651"/>
    <lineage>
        <taxon>Eukaryota</taxon>
        <taxon>Fungi</taxon>
        <taxon>Dikarya</taxon>
        <taxon>Ascomycota</taxon>
        <taxon>Pezizomycotina</taxon>
        <taxon>Orbiliomycetes</taxon>
        <taxon>Orbiliales</taxon>
        <taxon>Orbiliaceae</taxon>
        <taxon>Orbilia</taxon>
    </lineage>
</organism>
<proteinExistence type="predicted"/>
<evidence type="ECO:0000313" key="2">
    <source>
        <dbReference type="EMBL" id="QID02912.1"/>
    </source>
</evidence>
<dbReference type="PANTHER" id="PTHR36181">
    <property type="entry name" value="INTRON-ENCODED ENDONUCLEASE AI3-RELATED"/>
    <property type="match status" value="1"/>
</dbReference>
<keyword evidence="2" id="KW-0496">Mitochondrion</keyword>
<dbReference type="InterPro" id="IPR004860">
    <property type="entry name" value="LAGLIDADG_dom"/>
</dbReference>
<evidence type="ECO:0000259" key="1">
    <source>
        <dbReference type="Pfam" id="PF00961"/>
    </source>
</evidence>
<dbReference type="Gene3D" id="3.10.28.10">
    <property type="entry name" value="Homing endonucleases"/>
    <property type="match status" value="1"/>
</dbReference>
<dbReference type="SUPFAM" id="SSF55608">
    <property type="entry name" value="Homing endonucleases"/>
    <property type="match status" value="1"/>
</dbReference>
<dbReference type="AlphaFoldDB" id="A0A6G6A522"/>
<protein>
    <recommendedName>
        <fullName evidence="1">Homing endonuclease LAGLIDADG domain-containing protein</fullName>
    </recommendedName>
</protein>
<dbReference type="GO" id="GO:0005739">
    <property type="term" value="C:mitochondrion"/>
    <property type="evidence" value="ECO:0007669"/>
    <property type="project" value="UniProtKB-ARBA"/>
</dbReference>
<reference evidence="2" key="1">
    <citation type="submission" date="2020-01" db="EMBL/GenBank/DDBJ databases">
        <authorList>
            <person name="Fang M.L."/>
            <person name="Zhang Y."/>
        </authorList>
    </citation>
    <scope>NUCLEOTIDE SEQUENCE</scope>
    <source>
        <strain evidence="2">YMF1.03037</strain>
    </source>
</reference>
<sequence>MNSWLYKRRRLFWSKILSSSTYKIGVQVQLIFQLTQHAKDELFMKSFENYFGCGKYYLSKRGEYGDYQVRKLSNNLEIIIPFFQNNKILGEKSKDFNDWCKIADLMKDNQHLNEKGLEQIRKIKDRMNKGRSKGDDLIL</sequence>
<dbReference type="PANTHER" id="PTHR36181:SF4">
    <property type="entry name" value="LAGLIDADG ENDONUCLEASE"/>
    <property type="match status" value="1"/>
</dbReference>
<accession>A0A6G6A522</accession>